<protein>
    <submittedName>
        <fullName evidence="1">Uncharacterized protein</fullName>
    </submittedName>
</protein>
<dbReference type="Proteomes" id="UP001634007">
    <property type="component" value="Unassembled WGS sequence"/>
</dbReference>
<dbReference type="AlphaFoldDB" id="A0ABD3IKZ9"/>
<reference evidence="1 2" key="1">
    <citation type="submission" date="2024-11" db="EMBL/GenBank/DDBJ databases">
        <title>Chromosome-level genome assembly of Eucalyptus globulus Labill. provides insights into its genome evolution.</title>
        <authorList>
            <person name="Li X."/>
        </authorList>
    </citation>
    <scope>NUCLEOTIDE SEQUENCE [LARGE SCALE GENOMIC DNA]</scope>
    <source>
        <strain evidence="1">CL2024</strain>
        <tissue evidence="1">Fresh tender leaves</tissue>
    </source>
</reference>
<dbReference type="EMBL" id="JBJKBG010000011">
    <property type="protein sequence ID" value="KAL3714704.1"/>
    <property type="molecule type" value="Genomic_DNA"/>
</dbReference>
<sequence length="149" mass="17002">MDTCFEDPAATDTCFKDPAATDTCFKEVNAFIQVLDGSQGRFLGQSLHYCQDRDLHCHRQSQHLLFIVDSRENTMERLAINEPSLEFSAYKPNGRFDFQVSKYPRSSQIFKHGKYQSMIKKAPAKEVFLLSEFSMTNQVTMQVVGGDES</sequence>
<gene>
    <name evidence="1" type="ORF">ACJRO7_006584</name>
</gene>
<evidence type="ECO:0000313" key="2">
    <source>
        <dbReference type="Proteomes" id="UP001634007"/>
    </source>
</evidence>
<comment type="caution">
    <text evidence="1">The sequence shown here is derived from an EMBL/GenBank/DDBJ whole genome shotgun (WGS) entry which is preliminary data.</text>
</comment>
<evidence type="ECO:0000313" key="1">
    <source>
        <dbReference type="EMBL" id="KAL3714704.1"/>
    </source>
</evidence>
<proteinExistence type="predicted"/>
<organism evidence="1 2">
    <name type="scientific">Eucalyptus globulus</name>
    <name type="common">Tasmanian blue gum</name>
    <dbReference type="NCBI Taxonomy" id="34317"/>
    <lineage>
        <taxon>Eukaryota</taxon>
        <taxon>Viridiplantae</taxon>
        <taxon>Streptophyta</taxon>
        <taxon>Embryophyta</taxon>
        <taxon>Tracheophyta</taxon>
        <taxon>Spermatophyta</taxon>
        <taxon>Magnoliopsida</taxon>
        <taxon>eudicotyledons</taxon>
        <taxon>Gunneridae</taxon>
        <taxon>Pentapetalae</taxon>
        <taxon>rosids</taxon>
        <taxon>malvids</taxon>
        <taxon>Myrtales</taxon>
        <taxon>Myrtaceae</taxon>
        <taxon>Myrtoideae</taxon>
        <taxon>Eucalypteae</taxon>
        <taxon>Eucalyptus</taxon>
    </lineage>
</organism>
<accession>A0ABD3IKZ9</accession>
<keyword evidence="2" id="KW-1185">Reference proteome</keyword>
<name>A0ABD3IKZ9_EUCGL</name>